<feature type="transmembrane region" description="Helical" evidence="4">
    <location>
        <begin position="68"/>
        <end position="96"/>
    </location>
</feature>
<feature type="transmembrane region" description="Helical" evidence="4">
    <location>
        <begin position="30"/>
        <end position="48"/>
    </location>
</feature>
<dbReference type="AlphaFoldDB" id="A0AAW0LYW9"/>
<protein>
    <submittedName>
        <fullName evidence="5">Wat1-related protein</fullName>
    </submittedName>
</protein>
<evidence type="ECO:0000256" key="2">
    <source>
        <dbReference type="ARBA" id="ARBA00022989"/>
    </source>
</evidence>
<evidence type="ECO:0000256" key="3">
    <source>
        <dbReference type="ARBA" id="ARBA00023136"/>
    </source>
</evidence>
<comment type="caution">
    <text evidence="5">The sequence shown here is derived from an EMBL/GenBank/DDBJ whole genome shotgun (WGS) entry which is preliminary data.</text>
</comment>
<evidence type="ECO:0000256" key="1">
    <source>
        <dbReference type="ARBA" id="ARBA00022692"/>
    </source>
</evidence>
<dbReference type="PANTHER" id="PTHR31218">
    <property type="entry name" value="WAT1-RELATED PROTEIN"/>
    <property type="match status" value="1"/>
</dbReference>
<proteinExistence type="predicted"/>
<dbReference type="GO" id="GO:0016020">
    <property type="term" value="C:membrane"/>
    <property type="evidence" value="ECO:0007669"/>
    <property type="project" value="InterPro"/>
</dbReference>
<dbReference type="Proteomes" id="UP000237347">
    <property type="component" value="Unassembled WGS sequence"/>
</dbReference>
<evidence type="ECO:0000313" key="6">
    <source>
        <dbReference type="Proteomes" id="UP000237347"/>
    </source>
</evidence>
<evidence type="ECO:0000256" key="4">
    <source>
        <dbReference type="SAM" id="Phobius"/>
    </source>
</evidence>
<dbReference type="EMBL" id="PKMF04000042">
    <property type="protein sequence ID" value="KAK7855837.1"/>
    <property type="molecule type" value="Genomic_DNA"/>
</dbReference>
<dbReference type="GO" id="GO:0022857">
    <property type="term" value="F:transmembrane transporter activity"/>
    <property type="evidence" value="ECO:0007669"/>
    <property type="project" value="InterPro"/>
</dbReference>
<sequence length="113" mass="12003">MGEFDYYKPALAMIGLQFIYAGYEPRVLVVYRQVIATLIMAPIAWFRGRVTANQNAYFEGLYLASSTAASAMANLIPAITFVMAAILGGGVVMGFFGTGSGGFLVTEVVVMGG</sequence>
<name>A0AAW0LYW9_QUESU</name>
<keyword evidence="2 4" id="KW-1133">Transmembrane helix</keyword>
<keyword evidence="6" id="KW-1185">Reference proteome</keyword>
<accession>A0AAW0LYW9</accession>
<organism evidence="5 6">
    <name type="scientific">Quercus suber</name>
    <name type="common">Cork oak</name>
    <dbReference type="NCBI Taxonomy" id="58331"/>
    <lineage>
        <taxon>Eukaryota</taxon>
        <taxon>Viridiplantae</taxon>
        <taxon>Streptophyta</taxon>
        <taxon>Embryophyta</taxon>
        <taxon>Tracheophyta</taxon>
        <taxon>Spermatophyta</taxon>
        <taxon>Magnoliopsida</taxon>
        <taxon>eudicotyledons</taxon>
        <taxon>Gunneridae</taxon>
        <taxon>Pentapetalae</taxon>
        <taxon>rosids</taxon>
        <taxon>fabids</taxon>
        <taxon>Fagales</taxon>
        <taxon>Fagaceae</taxon>
        <taxon>Quercus</taxon>
    </lineage>
</organism>
<gene>
    <name evidence="5" type="ORF">CFP56_026383</name>
</gene>
<evidence type="ECO:0000313" key="5">
    <source>
        <dbReference type="EMBL" id="KAK7855837.1"/>
    </source>
</evidence>
<dbReference type="InterPro" id="IPR030184">
    <property type="entry name" value="WAT1-related"/>
</dbReference>
<keyword evidence="1 4" id="KW-0812">Transmembrane</keyword>
<keyword evidence="3 4" id="KW-0472">Membrane</keyword>
<reference evidence="5 6" key="1">
    <citation type="journal article" date="2018" name="Sci. Data">
        <title>The draft genome sequence of cork oak.</title>
        <authorList>
            <person name="Ramos A.M."/>
            <person name="Usie A."/>
            <person name="Barbosa P."/>
            <person name="Barros P.M."/>
            <person name="Capote T."/>
            <person name="Chaves I."/>
            <person name="Simoes F."/>
            <person name="Abreu I."/>
            <person name="Carrasquinho I."/>
            <person name="Faro C."/>
            <person name="Guimaraes J.B."/>
            <person name="Mendonca D."/>
            <person name="Nobrega F."/>
            <person name="Rodrigues L."/>
            <person name="Saibo N.J.M."/>
            <person name="Varela M.C."/>
            <person name="Egas C."/>
            <person name="Matos J."/>
            <person name="Miguel C.M."/>
            <person name="Oliveira M.M."/>
            <person name="Ricardo C.P."/>
            <person name="Goncalves S."/>
        </authorList>
    </citation>
    <scope>NUCLEOTIDE SEQUENCE [LARGE SCALE GENOMIC DNA]</scope>
    <source>
        <strain evidence="6">cv. HL8</strain>
    </source>
</reference>